<dbReference type="FunFam" id="1.20.1250.20:FF:000001">
    <property type="entry name" value="Dicarboxylate MFS transporter"/>
    <property type="match status" value="1"/>
</dbReference>
<evidence type="ECO:0000256" key="5">
    <source>
        <dbReference type="ARBA" id="ARBA00022692"/>
    </source>
</evidence>
<comment type="caution">
    <text evidence="10">The sequence shown here is derived from an EMBL/GenBank/DDBJ whole genome shotgun (WGS) entry which is preliminary data.</text>
</comment>
<dbReference type="PANTHER" id="PTHR43045">
    <property type="entry name" value="SHIKIMATE TRANSPORTER"/>
    <property type="match status" value="1"/>
</dbReference>
<proteinExistence type="predicted"/>
<evidence type="ECO:0000256" key="3">
    <source>
        <dbReference type="ARBA" id="ARBA00022475"/>
    </source>
</evidence>
<evidence type="ECO:0000259" key="9">
    <source>
        <dbReference type="PROSITE" id="PS50850"/>
    </source>
</evidence>
<dbReference type="SUPFAM" id="SSF103473">
    <property type="entry name" value="MFS general substrate transporter"/>
    <property type="match status" value="1"/>
</dbReference>
<accession>A0A1A7RCL4</accession>
<dbReference type="AlphaFoldDB" id="A0A1A7RCL4"/>
<feature type="transmembrane region" description="Helical" evidence="8">
    <location>
        <begin position="320"/>
        <end position="338"/>
    </location>
</feature>
<evidence type="ECO:0000256" key="6">
    <source>
        <dbReference type="ARBA" id="ARBA00022989"/>
    </source>
</evidence>
<evidence type="ECO:0000256" key="8">
    <source>
        <dbReference type="SAM" id="Phobius"/>
    </source>
</evidence>
<keyword evidence="3" id="KW-1003">Cell membrane</keyword>
<reference evidence="11" key="1">
    <citation type="submission" date="2016-06" db="EMBL/GenBank/DDBJ databases">
        <authorList>
            <person name="Radolfova-Krizova L."/>
            <person name="Nemec A."/>
        </authorList>
    </citation>
    <scope>NUCLEOTIDE SEQUENCE [LARGE SCALE GENOMIC DNA]</scope>
    <source>
        <strain evidence="11">ANC 4275</strain>
    </source>
</reference>
<dbReference type="CDD" id="cd17369">
    <property type="entry name" value="MFS_ShiA_like"/>
    <property type="match status" value="1"/>
</dbReference>
<name>A0A1A7RCL4_9GAMM</name>
<keyword evidence="11" id="KW-1185">Reference proteome</keyword>
<keyword evidence="7 8" id="KW-0472">Membrane</keyword>
<keyword evidence="4" id="KW-0997">Cell inner membrane</keyword>
<feature type="transmembrane region" description="Helical" evidence="8">
    <location>
        <begin position="197"/>
        <end position="216"/>
    </location>
</feature>
<evidence type="ECO:0000256" key="2">
    <source>
        <dbReference type="ARBA" id="ARBA00022448"/>
    </source>
</evidence>
<feature type="transmembrane region" description="Helical" evidence="8">
    <location>
        <begin position="62"/>
        <end position="85"/>
    </location>
</feature>
<dbReference type="PROSITE" id="PS50850">
    <property type="entry name" value="MFS"/>
    <property type="match status" value="1"/>
</dbReference>
<dbReference type="InterPro" id="IPR011701">
    <property type="entry name" value="MFS"/>
</dbReference>
<dbReference type="NCBIfam" id="TIGR00883">
    <property type="entry name" value="2A0106"/>
    <property type="match status" value="1"/>
</dbReference>
<dbReference type="EMBL" id="LZDS01000012">
    <property type="protein sequence ID" value="OBX29254.1"/>
    <property type="molecule type" value="Genomic_DNA"/>
</dbReference>
<dbReference type="InterPro" id="IPR020846">
    <property type="entry name" value="MFS_dom"/>
</dbReference>
<feature type="transmembrane region" description="Helical" evidence="8">
    <location>
        <begin position="287"/>
        <end position="308"/>
    </location>
</feature>
<gene>
    <name evidence="10" type="ORF">A9J31_02940</name>
</gene>
<dbReference type="Gene3D" id="1.20.1250.20">
    <property type="entry name" value="MFS general substrate transporter like domains"/>
    <property type="match status" value="2"/>
</dbReference>
<sequence length="438" mass="47278">MRSANSATPSQNTSQPQEQRARKAALSSFVGAVVDWYDFLLYGIVAALIFKDQFFPSIGNNMGTLAALATFGVGFLFRPLGGIVFGHFGDKLGRKKMLVLTVVLMGISTVGIGLLPNFDAIGWWAPILLVTLRAIQGFAVGGEWGGAALMAVENAPKGKKAFYSSGVQIGYGVGLVLATGAVSLIIATLGEQAFAEWAWRIPFIASIVLIAIAMWIRRDQDESTEFVEQVIEADAKPKKLPIVQAITQHPKAFFYIIALRLTELLTMYLVTNFALNYSTIQLGMDKQFFLNITLMVGAISCFSIPLFAWLADRFDHRKMCVLGGLIGALSAFPFFMALDAQNTWMIIIGAILLANIAHDMVVSVHQPIFTSLFGTAYRYSGAGVGYQVASIIGGGFTPMIAAALVIWGNGSWQYVAIYLAIGCLLTAAVAAIMPKTQD</sequence>
<dbReference type="RefSeq" id="WP_067763222.1">
    <property type="nucleotide sequence ID" value="NZ_LZDS01000012.1"/>
</dbReference>
<evidence type="ECO:0000256" key="7">
    <source>
        <dbReference type="ARBA" id="ARBA00023136"/>
    </source>
</evidence>
<evidence type="ECO:0000256" key="1">
    <source>
        <dbReference type="ARBA" id="ARBA00004429"/>
    </source>
</evidence>
<feature type="transmembrane region" description="Helical" evidence="8">
    <location>
        <begin position="252"/>
        <end position="275"/>
    </location>
</feature>
<dbReference type="OrthoDB" id="3690818at2"/>
<comment type="subcellular location">
    <subcellularLocation>
        <location evidence="1">Cell inner membrane</location>
        <topology evidence="1">Multi-pass membrane protein</topology>
    </subcellularLocation>
</comment>
<feature type="transmembrane region" description="Helical" evidence="8">
    <location>
        <begin position="97"/>
        <end position="115"/>
    </location>
</feature>
<dbReference type="STRING" id="1443941.A9J31_02940"/>
<feature type="transmembrane region" description="Helical" evidence="8">
    <location>
        <begin position="344"/>
        <end position="364"/>
    </location>
</feature>
<evidence type="ECO:0000313" key="11">
    <source>
        <dbReference type="Proteomes" id="UP000185753"/>
    </source>
</evidence>
<keyword evidence="5 8" id="KW-0812">Transmembrane</keyword>
<dbReference type="InterPro" id="IPR004736">
    <property type="entry name" value="MHS_symport"/>
</dbReference>
<dbReference type="GO" id="GO:0022857">
    <property type="term" value="F:transmembrane transporter activity"/>
    <property type="evidence" value="ECO:0007669"/>
    <property type="project" value="InterPro"/>
</dbReference>
<feature type="transmembrane region" description="Helical" evidence="8">
    <location>
        <begin position="412"/>
        <end position="433"/>
    </location>
</feature>
<feature type="transmembrane region" description="Helical" evidence="8">
    <location>
        <begin position="24"/>
        <end position="50"/>
    </location>
</feature>
<evidence type="ECO:0000313" key="10">
    <source>
        <dbReference type="EMBL" id="OBX29254.1"/>
    </source>
</evidence>
<feature type="domain" description="Major facilitator superfamily (MFS) profile" evidence="9">
    <location>
        <begin position="24"/>
        <end position="437"/>
    </location>
</feature>
<organism evidence="10 11">
    <name type="scientific">Acinetobacter gandensis</name>
    <dbReference type="NCBI Taxonomy" id="1443941"/>
    <lineage>
        <taxon>Bacteria</taxon>
        <taxon>Pseudomonadati</taxon>
        <taxon>Pseudomonadota</taxon>
        <taxon>Gammaproteobacteria</taxon>
        <taxon>Moraxellales</taxon>
        <taxon>Moraxellaceae</taxon>
        <taxon>Acinetobacter</taxon>
    </lineage>
</organism>
<dbReference type="InterPro" id="IPR036259">
    <property type="entry name" value="MFS_trans_sf"/>
</dbReference>
<dbReference type="PANTHER" id="PTHR43045:SF1">
    <property type="entry name" value="SHIKIMATE TRANSPORTER"/>
    <property type="match status" value="1"/>
</dbReference>
<dbReference type="Pfam" id="PF07690">
    <property type="entry name" value="MFS_1"/>
    <property type="match status" value="1"/>
</dbReference>
<keyword evidence="2" id="KW-0813">Transport</keyword>
<protein>
    <submittedName>
        <fullName evidence="10">Shikimate transporter</fullName>
    </submittedName>
</protein>
<dbReference type="GO" id="GO:0005886">
    <property type="term" value="C:plasma membrane"/>
    <property type="evidence" value="ECO:0007669"/>
    <property type="project" value="UniProtKB-SubCell"/>
</dbReference>
<evidence type="ECO:0000256" key="4">
    <source>
        <dbReference type="ARBA" id="ARBA00022519"/>
    </source>
</evidence>
<keyword evidence="6 8" id="KW-1133">Transmembrane helix</keyword>
<dbReference type="NCBIfam" id="NF007414">
    <property type="entry name" value="PRK09952.1"/>
    <property type="match status" value="1"/>
</dbReference>
<feature type="transmembrane region" description="Helical" evidence="8">
    <location>
        <begin position="384"/>
        <end position="406"/>
    </location>
</feature>
<dbReference type="Proteomes" id="UP000185753">
    <property type="component" value="Unassembled WGS sequence"/>
</dbReference>
<feature type="transmembrane region" description="Helical" evidence="8">
    <location>
        <begin position="161"/>
        <end position="185"/>
    </location>
</feature>